<reference evidence="9 10" key="1">
    <citation type="journal article" date="2009" name="Science">
        <title>Green evolution and dynamic adaptations revealed by genomes of the marine picoeukaryotes Micromonas.</title>
        <authorList>
            <person name="Worden A.Z."/>
            <person name="Lee J.H."/>
            <person name="Mock T."/>
            <person name="Rouze P."/>
            <person name="Simmons M.P."/>
            <person name="Aerts A.L."/>
            <person name="Allen A.E."/>
            <person name="Cuvelier M.L."/>
            <person name="Derelle E."/>
            <person name="Everett M.V."/>
            <person name="Foulon E."/>
            <person name="Grimwood J."/>
            <person name="Gundlach H."/>
            <person name="Henrissat B."/>
            <person name="Napoli C."/>
            <person name="McDonald S.M."/>
            <person name="Parker M.S."/>
            <person name="Rombauts S."/>
            <person name="Salamov A."/>
            <person name="Von Dassow P."/>
            <person name="Badger J.H."/>
            <person name="Coutinho P.M."/>
            <person name="Demir E."/>
            <person name="Dubchak I."/>
            <person name="Gentemann C."/>
            <person name="Eikrem W."/>
            <person name="Gready J.E."/>
            <person name="John U."/>
            <person name="Lanier W."/>
            <person name="Lindquist E.A."/>
            <person name="Lucas S."/>
            <person name="Mayer K.F."/>
            <person name="Moreau H."/>
            <person name="Not F."/>
            <person name="Otillar R."/>
            <person name="Panaud O."/>
            <person name="Pangilinan J."/>
            <person name="Paulsen I."/>
            <person name="Piegu B."/>
            <person name="Poliakov A."/>
            <person name="Robbens S."/>
            <person name="Schmutz J."/>
            <person name="Toulza E."/>
            <person name="Wyss T."/>
            <person name="Zelensky A."/>
            <person name="Zhou K."/>
            <person name="Armbrust E.V."/>
            <person name="Bhattacharya D."/>
            <person name="Goodenough U.W."/>
            <person name="Van de Peer Y."/>
            <person name="Grigoriev I.V."/>
        </authorList>
    </citation>
    <scope>NUCLEOTIDE SEQUENCE [LARGE SCALE GENOMIC DNA]</scope>
    <source>
        <strain evidence="10">RCC299 / NOUM17</strain>
    </source>
</reference>
<protein>
    <submittedName>
        <fullName evidence="9">Sedoheptulose-1,7-bisphosphatase</fullName>
        <ecNumber evidence="9">3.1.3.37</ecNumber>
    </submittedName>
</protein>
<dbReference type="InterPro" id="IPR023079">
    <property type="entry name" value="SBPase"/>
</dbReference>
<organism evidence="9 10">
    <name type="scientific">Micromonas commoda (strain RCC299 / NOUM17 / CCMP2709)</name>
    <name type="common">Picoplanktonic green alga</name>
    <dbReference type="NCBI Taxonomy" id="296587"/>
    <lineage>
        <taxon>Eukaryota</taxon>
        <taxon>Viridiplantae</taxon>
        <taxon>Chlorophyta</taxon>
        <taxon>Mamiellophyceae</taxon>
        <taxon>Mamiellales</taxon>
        <taxon>Mamiellaceae</taxon>
        <taxon>Micromonas</taxon>
    </lineage>
</organism>
<dbReference type="InterPro" id="IPR044015">
    <property type="entry name" value="FBPase_C_dom"/>
</dbReference>
<sequence>MAAMTRAMPTLAVRASAGAAPRRAAAKASKAPVRAARDVRVQGGDAYGASGTSFYTTTEKQESYDSLDNVLDAKCADPEVRTVIKEQLDACADITEALRSALVTVEGSSNTFGDAQLSVDVIADQIMWDAVKSSAVVAFGASEEEPVVKPCNPNGRFTVCWDPLDGSSIVDNNWAVGTMIGIWSKETGSGDDGMLGATGRDQVTALIAIYGPRTTVLVGLDDGVYEFSYGCTPDGCQLPDGTFEPWICSRKQIKINPDSRIFSPANMRAGQEVAGYKKLMDYYIDNKYTLRYSGGLVPDVYQQFTKNMGIFTNPTSDKSPAKLRLAFEASPFGLLVEKAGGKTSDGVTGGSVLDVKITQVDQRTALCIGSANEVDRFNSFVLGK</sequence>
<dbReference type="STRING" id="296587.C1EB06"/>
<proteinExistence type="inferred from homology"/>
<dbReference type="GO" id="GO:0006094">
    <property type="term" value="P:gluconeogenesis"/>
    <property type="evidence" value="ECO:0007669"/>
    <property type="project" value="TreeGrafter"/>
</dbReference>
<dbReference type="PIRSF" id="PIRSF000904">
    <property type="entry name" value="FBPtase_SBPase"/>
    <property type="match status" value="1"/>
</dbReference>
<dbReference type="GO" id="GO:0042132">
    <property type="term" value="F:fructose 1,6-bisphosphate 1-phosphatase activity"/>
    <property type="evidence" value="ECO:0007669"/>
    <property type="project" value="TreeGrafter"/>
</dbReference>
<accession>C1EB06</accession>
<evidence type="ECO:0000256" key="5">
    <source>
        <dbReference type="ARBA" id="ARBA00023277"/>
    </source>
</evidence>
<evidence type="ECO:0000256" key="6">
    <source>
        <dbReference type="ARBA" id="ARBA00024331"/>
    </source>
</evidence>
<comment type="pathway">
    <text evidence="6">Carbohydrate biosynthesis.</text>
</comment>
<comment type="similarity">
    <text evidence="1">Belongs to the FBPase class 1 family.</text>
</comment>
<evidence type="ECO:0000313" key="10">
    <source>
        <dbReference type="Proteomes" id="UP000002009"/>
    </source>
</evidence>
<keyword evidence="2" id="KW-0479">Metal-binding</keyword>
<dbReference type="InterPro" id="IPR033391">
    <property type="entry name" value="FBPase_N"/>
</dbReference>
<dbReference type="InterPro" id="IPR000146">
    <property type="entry name" value="FBPase_class-1"/>
</dbReference>
<keyword evidence="5" id="KW-0119">Carbohydrate metabolism</keyword>
<evidence type="ECO:0000313" key="9">
    <source>
        <dbReference type="EMBL" id="ACO64947.1"/>
    </source>
</evidence>
<dbReference type="Gene3D" id="3.40.190.80">
    <property type="match status" value="1"/>
</dbReference>
<dbReference type="Proteomes" id="UP000002009">
    <property type="component" value="Chromosome 7"/>
</dbReference>
<evidence type="ECO:0000259" key="8">
    <source>
        <dbReference type="Pfam" id="PF18913"/>
    </source>
</evidence>
<dbReference type="Gene3D" id="3.30.540.10">
    <property type="entry name" value="Fructose-1,6-Bisphosphatase, subunit A, domain 1"/>
    <property type="match status" value="1"/>
</dbReference>
<dbReference type="AlphaFoldDB" id="C1EB06"/>
<dbReference type="GO" id="GO:0005737">
    <property type="term" value="C:cytoplasm"/>
    <property type="evidence" value="ECO:0007669"/>
    <property type="project" value="TreeGrafter"/>
</dbReference>
<evidence type="ECO:0000256" key="3">
    <source>
        <dbReference type="ARBA" id="ARBA00022801"/>
    </source>
</evidence>
<dbReference type="Pfam" id="PF00316">
    <property type="entry name" value="FBPase"/>
    <property type="match status" value="1"/>
</dbReference>
<dbReference type="OrthoDB" id="10256725at2759"/>
<feature type="domain" description="Fructose-1-6-bisphosphatase class I N-terminal" evidence="7">
    <location>
        <begin position="91"/>
        <end position="229"/>
    </location>
</feature>
<dbReference type="PANTHER" id="PTHR11556">
    <property type="entry name" value="FRUCTOSE-1,6-BISPHOSPHATASE-RELATED"/>
    <property type="match status" value="1"/>
</dbReference>
<evidence type="ECO:0000256" key="1">
    <source>
        <dbReference type="ARBA" id="ARBA00010941"/>
    </source>
</evidence>
<dbReference type="HAMAP" id="MF_01855">
    <property type="entry name" value="FBPase_class1"/>
    <property type="match status" value="1"/>
</dbReference>
<keyword evidence="3 9" id="KW-0378">Hydrolase</keyword>
<dbReference type="eggNOG" id="KOG1458">
    <property type="taxonomic scope" value="Eukaryota"/>
</dbReference>
<dbReference type="GO" id="GO:0006002">
    <property type="term" value="P:fructose 6-phosphate metabolic process"/>
    <property type="evidence" value="ECO:0007669"/>
    <property type="project" value="TreeGrafter"/>
</dbReference>
<dbReference type="RefSeq" id="XP_002503689.1">
    <property type="nucleotide sequence ID" value="XM_002503643.1"/>
</dbReference>
<dbReference type="GO" id="GO:0030388">
    <property type="term" value="P:fructose 1,6-bisphosphate metabolic process"/>
    <property type="evidence" value="ECO:0007669"/>
    <property type="project" value="TreeGrafter"/>
</dbReference>
<dbReference type="Pfam" id="PF18913">
    <property type="entry name" value="FBPase_C"/>
    <property type="match status" value="1"/>
</dbReference>
<dbReference type="SUPFAM" id="SSF56655">
    <property type="entry name" value="Carbohydrate phosphatase"/>
    <property type="match status" value="1"/>
</dbReference>
<evidence type="ECO:0000256" key="4">
    <source>
        <dbReference type="ARBA" id="ARBA00022842"/>
    </source>
</evidence>
<dbReference type="GO" id="GO:0006000">
    <property type="term" value="P:fructose metabolic process"/>
    <property type="evidence" value="ECO:0007669"/>
    <property type="project" value="TreeGrafter"/>
</dbReference>
<evidence type="ECO:0000259" key="7">
    <source>
        <dbReference type="Pfam" id="PF00316"/>
    </source>
</evidence>
<feature type="domain" description="Fructose-1-6-bisphosphatase class 1 C-terminal" evidence="8">
    <location>
        <begin position="256"/>
        <end position="380"/>
    </location>
</feature>
<dbReference type="OMA" id="PNWTVGT"/>
<dbReference type="InParanoid" id="C1EB06"/>
<dbReference type="EC" id="3.1.3.37" evidence="9"/>
<dbReference type="KEGG" id="mis:MICPUN_91307"/>
<dbReference type="PRINTS" id="PR01958">
    <property type="entry name" value="S17BPHPHTASE"/>
</dbReference>
<dbReference type="GO" id="GO:0046872">
    <property type="term" value="F:metal ion binding"/>
    <property type="evidence" value="ECO:0007669"/>
    <property type="project" value="UniProtKB-KW"/>
</dbReference>
<evidence type="ECO:0000256" key="2">
    <source>
        <dbReference type="ARBA" id="ARBA00022723"/>
    </source>
</evidence>
<keyword evidence="4" id="KW-0460">Magnesium</keyword>
<dbReference type="GO" id="GO:0050278">
    <property type="term" value="F:sedoheptulose-bisphosphatase activity"/>
    <property type="evidence" value="ECO:0007669"/>
    <property type="project" value="UniProtKB-EC"/>
</dbReference>
<dbReference type="CDD" id="cd00354">
    <property type="entry name" value="FBPase"/>
    <property type="match status" value="1"/>
</dbReference>
<gene>
    <name evidence="9" type="primary">SBPASE</name>
    <name evidence="9" type="ORF">MICPUN_91307</name>
</gene>
<dbReference type="EMBL" id="CP001328">
    <property type="protein sequence ID" value="ACO64947.1"/>
    <property type="molecule type" value="Genomic_DNA"/>
</dbReference>
<dbReference type="GO" id="GO:0005986">
    <property type="term" value="P:sucrose biosynthetic process"/>
    <property type="evidence" value="ECO:0007669"/>
    <property type="project" value="TreeGrafter"/>
</dbReference>
<dbReference type="GeneID" id="8244980"/>
<keyword evidence="10" id="KW-1185">Reference proteome</keyword>
<dbReference type="PANTHER" id="PTHR11556:SF35">
    <property type="entry name" value="SEDOHEPTULOSE-1,7-BISPHOSPHATASE, CHLOROPLASTIC"/>
    <property type="match status" value="1"/>
</dbReference>
<name>C1EB06_MICCC</name>
<dbReference type="FunCoup" id="C1EB06">
    <property type="interactions" value="570"/>
</dbReference>